<organism evidence="1 2">
    <name type="scientific">Trifolium pratense</name>
    <name type="common">Red clover</name>
    <dbReference type="NCBI Taxonomy" id="57577"/>
    <lineage>
        <taxon>Eukaryota</taxon>
        <taxon>Viridiplantae</taxon>
        <taxon>Streptophyta</taxon>
        <taxon>Embryophyta</taxon>
        <taxon>Tracheophyta</taxon>
        <taxon>Spermatophyta</taxon>
        <taxon>Magnoliopsida</taxon>
        <taxon>eudicotyledons</taxon>
        <taxon>Gunneridae</taxon>
        <taxon>Pentapetalae</taxon>
        <taxon>rosids</taxon>
        <taxon>fabids</taxon>
        <taxon>Fabales</taxon>
        <taxon>Fabaceae</taxon>
        <taxon>Papilionoideae</taxon>
        <taxon>50 kb inversion clade</taxon>
        <taxon>NPAAA clade</taxon>
        <taxon>Hologalegina</taxon>
        <taxon>IRL clade</taxon>
        <taxon>Trifolieae</taxon>
        <taxon>Trifolium</taxon>
    </lineage>
</organism>
<dbReference type="STRING" id="57577.A0A2K3LXD8"/>
<dbReference type="EMBL" id="ASHM01043580">
    <property type="protein sequence ID" value="PNX83183.1"/>
    <property type="molecule type" value="Genomic_DNA"/>
</dbReference>
<feature type="non-terminal residue" evidence="1">
    <location>
        <position position="1"/>
    </location>
</feature>
<dbReference type="AlphaFoldDB" id="A0A2K3LXD8"/>
<proteinExistence type="predicted"/>
<evidence type="ECO:0000313" key="1">
    <source>
        <dbReference type="EMBL" id="PNX83183.1"/>
    </source>
</evidence>
<sequence>RESMLPVGILRDMLDRELERNLAMKVEDGETADTFIVSGCETLHITILIENMEGYEFMVGPLKVIQQEGDRQSDVAVRDCNCGGTGRAHGSGCLNFLARDEGKCLICKELGM</sequence>
<gene>
    <name evidence="1" type="ORF">L195_g039222</name>
</gene>
<reference evidence="1 2" key="1">
    <citation type="journal article" date="2014" name="Am. J. Bot.">
        <title>Genome assembly and annotation for red clover (Trifolium pratense; Fabaceae).</title>
        <authorList>
            <person name="Istvanek J."/>
            <person name="Jaros M."/>
            <person name="Krenek A."/>
            <person name="Repkova J."/>
        </authorList>
    </citation>
    <scope>NUCLEOTIDE SEQUENCE [LARGE SCALE GENOMIC DNA]</scope>
    <source>
        <strain evidence="2">cv. Tatra</strain>
        <tissue evidence="1">Young leaves</tissue>
    </source>
</reference>
<comment type="caution">
    <text evidence="1">The sequence shown here is derived from an EMBL/GenBank/DDBJ whole genome shotgun (WGS) entry which is preliminary data.</text>
</comment>
<protein>
    <submittedName>
        <fullName evidence="1">GTP-binding protein TypA</fullName>
    </submittedName>
</protein>
<reference evidence="1 2" key="2">
    <citation type="journal article" date="2017" name="Front. Plant Sci.">
        <title>Gene Classification and Mining of Molecular Markers Useful in Red Clover (Trifolium pratense) Breeding.</title>
        <authorList>
            <person name="Istvanek J."/>
            <person name="Dluhosova J."/>
            <person name="Dluhos P."/>
            <person name="Patkova L."/>
            <person name="Nedelnik J."/>
            <person name="Repkova J."/>
        </authorList>
    </citation>
    <scope>NUCLEOTIDE SEQUENCE [LARGE SCALE GENOMIC DNA]</scope>
    <source>
        <strain evidence="2">cv. Tatra</strain>
        <tissue evidence="1">Young leaves</tissue>
    </source>
</reference>
<accession>A0A2K3LXD8</accession>
<name>A0A2K3LXD8_TRIPR</name>
<evidence type="ECO:0000313" key="2">
    <source>
        <dbReference type="Proteomes" id="UP000236291"/>
    </source>
</evidence>
<dbReference type="Proteomes" id="UP000236291">
    <property type="component" value="Unassembled WGS sequence"/>
</dbReference>
<dbReference type="Gene3D" id="3.30.70.870">
    <property type="entry name" value="Elongation Factor G (Translational Gtpase), domain 3"/>
    <property type="match status" value="1"/>
</dbReference>